<dbReference type="OrthoDB" id="7065728at2"/>
<keyword evidence="1" id="KW-0808">Transferase</keyword>
<dbReference type="InterPro" id="IPR051471">
    <property type="entry name" value="Bacterial_PTS_sugar_comp"/>
</dbReference>
<dbReference type="EMBL" id="FOMX01000006">
    <property type="protein sequence ID" value="SFD91754.1"/>
    <property type="molecule type" value="Genomic_DNA"/>
</dbReference>
<dbReference type="SUPFAM" id="SSF53062">
    <property type="entry name" value="PTS system fructose IIA component-like"/>
    <property type="match status" value="1"/>
</dbReference>
<reference evidence="4" key="1">
    <citation type="submission" date="2016-10" db="EMBL/GenBank/DDBJ databases">
        <authorList>
            <person name="Varghese N."/>
            <person name="Submissions S."/>
        </authorList>
    </citation>
    <scope>NUCLEOTIDE SEQUENCE [LARGE SCALE GENOMIC DNA]</scope>
    <source>
        <strain evidence="4">ATCC 25963</strain>
    </source>
</reference>
<dbReference type="InterPro" id="IPR036662">
    <property type="entry name" value="PTS_EIIA_man-typ_sf"/>
</dbReference>
<name>A0A1I1W9F5_9BACT</name>
<proteinExistence type="predicted"/>
<organism evidence="3 4">
    <name type="scientific">Nannocystis exedens</name>
    <dbReference type="NCBI Taxonomy" id="54"/>
    <lineage>
        <taxon>Bacteria</taxon>
        <taxon>Pseudomonadati</taxon>
        <taxon>Myxococcota</taxon>
        <taxon>Polyangia</taxon>
        <taxon>Nannocystales</taxon>
        <taxon>Nannocystaceae</taxon>
        <taxon>Nannocystis</taxon>
    </lineage>
</organism>
<dbReference type="Gene3D" id="3.40.50.510">
    <property type="entry name" value="Phosphotransferase system, mannose-type IIA component"/>
    <property type="match status" value="1"/>
</dbReference>
<dbReference type="PANTHER" id="PTHR33799:SF1">
    <property type="entry name" value="PTS SYSTEM MANNOSE-SPECIFIC EIIAB COMPONENT-RELATED"/>
    <property type="match status" value="1"/>
</dbReference>
<accession>A0A1I1W9F5</accession>
<sequence length="142" mass="14358">MPEQVGIVLVGHGRSASALLEAARGVCGETALADVIAVDAGRGETDDLKTRLKAALAAAERGRGVLMIADAYGASPCSCGIREAAAPPVVLSGLSFNILLKLASLDRATLSPEELARTCADSAKRALAVHVPSPAPAKESTA</sequence>
<keyword evidence="4" id="KW-1185">Reference proteome</keyword>
<dbReference type="GO" id="GO:0009401">
    <property type="term" value="P:phosphoenolpyruvate-dependent sugar phosphotransferase system"/>
    <property type="evidence" value="ECO:0007669"/>
    <property type="project" value="InterPro"/>
</dbReference>
<dbReference type="InterPro" id="IPR004701">
    <property type="entry name" value="PTS_EIIA_man-typ"/>
</dbReference>
<evidence type="ECO:0000259" key="2">
    <source>
        <dbReference type="PROSITE" id="PS51096"/>
    </source>
</evidence>
<dbReference type="Pfam" id="PF03610">
    <property type="entry name" value="EIIA-man"/>
    <property type="match status" value="1"/>
</dbReference>
<dbReference type="GO" id="GO:0016740">
    <property type="term" value="F:transferase activity"/>
    <property type="evidence" value="ECO:0007669"/>
    <property type="project" value="UniProtKB-KW"/>
</dbReference>
<evidence type="ECO:0000313" key="4">
    <source>
        <dbReference type="Proteomes" id="UP000199400"/>
    </source>
</evidence>
<dbReference type="RefSeq" id="WP_096325959.1">
    <property type="nucleotide sequence ID" value="NZ_FOMX01000006.1"/>
</dbReference>
<dbReference type="Proteomes" id="UP000199400">
    <property type="component" value="Unassembled WGS sequence"/>
</dbReference>
<dbReference type="PANTHER" id="PTHR33799">
    <property type="entry name" value="PTS PERMEASE-RELATED-RELATED"/>
    <property type="match status" value="1"/>
</dbReference>
<gene>
    <name evidence="3" type="ORF">SAMN02745121_02182</name>
</gene>
<dbReference type="AlphaFoldDB" id="A0A1I1W9F5"/>
<feature type="domain" description="PTS EIIA type-4" evidence="2">
    <location>
        <begin position="4"/>
        <end position="127"/>
    </location>
</feature>
<evidence type="ECO:0000256" key="1">
    <source>
        <dbReference type="ARBA" id="ARBA00022679"/>
    </source>
</evidence>
<dbReference type="STRING" id="54.SAMN02745121_02182"/>
<evidence type="ECO:0000313" key="3">
    <source>
        <dbReference type="EMBL" id="SFD91754.1"/>
    </source>
</evidence>
<dbReference type="PROSITE" id="PS51096">
    <property type="entry name" value="PTS_EIIA_TYPE_4"/>
    <property type="match status" value="1"/>
</dbReference>
<protein>
    <submittedName>
        <fullName evidence="3">PTS system, mannose-specific IIA component</fullName>
    </submittedName>
</protein>
<dbReference type="GO" id="GO:0016020">
    <property type="term" value="C:membrane"/>
    <property type="evidence" value="ECO:0007669"/>
    <property type="project" value="InterPro"/>
</dbReference>